<evidence type="ECO:0000256" key="11">
    <source>
        <dbReference type="RuleBase" id="RU363075"/>
    </source>
</evidence>
<keyword evidence="6 11" id="KW-0812">Transmembrane</keyword>
<feature type="transmembrane region" description="Helical" evidence="11">
    <location>
        <begin position="343"/>
        <end position="365"/>
    </location>
</feature>
<evidence type="ECO:0000256" key="4">
    <source>
        <dbReference type="ARBA" id="ARBA00022676"/>
    </source>
</evidence>
<gene>
    <name evidence="13" type="ORF">pdam_00019017</name>
</gene>
<keyword evidence="8 11" id="KW-1133">Transmembrane helix</keyword>
<dbReference type="OrthoDB" id="10066429at2759"/>
<dbReference type="Proteomes" id="UP000275408">
    <property type="component" value="Unassembled WGS sequence"/>
</dbReference>
<reference evidence="13 14" key="1">
    <citation type="journal article" date="2018" name="Sci. Rep.">
        <title>Comparative analysis of the Pocillopora damicornis genome highlights role of immune system in coral evolution.</title>
        <authorList>
            <person name="Cunning R."/>
            <person name="Bay R.A."/>
            <person name="Gillette P."/>
            <person name="Baker A.C."/>
            <person name="Traylor-Knowles N."/>
        </authorList>
    </citation>
    <scope>NUCLEOTIDE SEQUENCE [LARGE SCALE GENOMIC DNA]</scope>
    <source>
        <strain evidence="13">RSMAS</strain>
        <tissue evidence="13">Whole animal</tissue>
    </source>
</reference>
<evidence type="ECO:0000256" key="7">
    <source>
        <dbReference type="ARBA" id="ARBA00022824"/>
    </source>
</evidence>
<feature type="transmembrane region" description="Helical" evidence="11">
    <location>
        <begin position="176"/>
        <end position="191"/>
    </location>
</feature>
<evidence type="ECO:0000313" key="13">
    <source>
        <dbReference type="EMBL" id="RMX59731.1"/>
    </source>
</evidence>
<dbReference type="GO" id="GO:0006506">
    <property type="term" value="P:GPI anchor biosynthetic process"/>
    <property type="evidence" value="ECO:0007669"/>
    <property type="project" value="UniProtKB-KW"/>
</dbReference>
<evidence type="ECO:0000256" key="3">
    <source>
        <dbReference type="ARBA" id="ARBA00022502"/>
    </source>
</evidence>
<evidence type="ECO:0000256" key="2">
    <source>
        <dbReference type="ARBA" id="ARBA00004687"/>
    </source>
</evidence>
<evidence type="ECO:0000256" key="5">
    <source>
        <dbReference type="ARBA" id="ARBA00022679"/>
    </source>
</evidence>
<dbReference type="GO" id="GO:0000026">
    <property type="term" value="F:alpha-1,2-mannosyltransferase activity"/>
    <property type="evidence" value="ECO:0007669"/>
    <property type="project" value="TreeGrafter"/>
</dbReference>
<feature type="transmembrane region" description="Helical" evidence="11">
    <location>
        <begin position="229"/>
        <end position="250"/>
    </location>
</feature>
<accession>A0A3M6V1C1</accession>
<keyword evidence="9 11" id="KW-0472">Membrane</keyword>
<feature type="transmembrane region" description="Helical" evidence="11">
    <location>
        <begin position="197"/>
        <end position="217"/>
    </location>
</feature>
<feature type="transmembrane region" description="Helical" evidence="11">
    <location>
        <begin position="123"/>
        <end position="141"/>
    </location>
</feature>
<dbReference type="STRING" id="46731.A0A3M6V1C1"/>
<keyword evidence="14" id="KW-1185">Reference proteome</keyword>
<feature type="signal peptide" evidence="12">
    <location>
        <begin position="1"/>
        <end position="24"/>
    </location>
</feature>
<comment type="similarity">
    <text evidence="10">Belongs to the glycosyltransferase 22 family. PIGZ subfamily.</text>
</comment>
<feature type="transmembrane region" description="Helical" evidence="11">
    <location>
        <begin position="371"/>
        <end position="388"/>
    </location>
</feature>
<feature type="transmembrane region" description="Helical" evidence="11">
    <location>
        <begin position="147"/>
        <end position="164"/>
    </location>
</feature>
<evidence type="ECO:0000256" key="1">
    <source>
        <dbReference type="ARBA" id="ARBA00004477"/>
    </source>
</evidence>
<feature type="transmembrane region" description="Helical" evidence="11">
    <location>
        <begin position="289"/>
        <end position="310"/>
    </location>
</feature>
<evidence type="ECO:0000256" key="9">
    <source>
        <dbReference type="ARBA" id="ARBA00023136"/>
    </source>
</evidence>
<evidence type="ECO:0000256" key="6">
    <source>
        <dbReference type="ARBA" id="ARBA00022692"/>
    </source>
</evidence>
<dbReference type="EMBL" id="RCHS01000286">
    <property type="protein sequence ID" value="RMX59731.1"/>
    <property type="molecule type" value="Genomic_DNA"/>
</dbReference>
<keyword evidence="7 11" id="KW-0256">Endoplasmic reticulum</keyword>
<organism evidence="13 14">
    <name type="scientific">Pocillopora damicornis</name>
    <name type="common">Cauliflower coral</name>
    <name type="synonym">Millepora damicornis</name>
    <dbReference type="NCBI Taxonomy" id="46731"/>
    <lineage>
        <taxon>Eukaryota</taxon>
        <taxon>Metazoa</taxon>
        <taxon>Cnidaria</taxon>
        <taxon>Anthozoa</taxon>
        <taxon>Hexacorallia</taxon>
        <taxon>Scleractinia</taxon>
        <taxon>Astrocoeniina</taxon>
        <taxon>Pocilloporidae</taxon>
        <taxon>Pocillopora</taxon>
    </lineage>
</organism>
<comment type="caution">
    <text evidence="13">The sequence shown here is derived from an EMBL/GenBank/DDBJ whole genome shotgun (WGS) entry which is preliminary data.</text>
</comment>
<feature type="transmembrane region" description="Helical" evidence="11">
    <location>
        <begin position="395"/>
        <end position="414"/>
    </location>
</feature>
<sequence>MAARTSGFVWLTAVFLRFFWVCLPQTGYIHPDEFFQGPEITAGDLFEFKHTRTWEFQEEFPVRSAAFPYAFTGLPLYILRTFLGVEAISSKALVVAPRLFICGASLIIDLSVYVICRNLRTDPAPSLCLLGTSFVTLVFYTRTFSNTAEAILFAFLLLLVVLSLTKRSALHSRKDQARYLLIGAIVGAGIWIRPTFLAFACVPMFWCLLDACLLRWSIDKMITKFVTNIMKYCIWLGLGGALTIVSLIILDSYYFGYLQIRKFVLTPVNFFLYNMDTSSLEEHGLHPRITHFAVNMLLLFGPLTLVLYIYTVYAMMGRKFFAPITTLESTNDQKDNTSYDLKAYFILRMLFCSILVPVVLLSLIPHQEARFITPVLIPLVVVFSQSFFSSSFTHLLLLSWFIWNILGCMMFGILHQGGVYPCLEHLQRHLHLTRINTLSTSIHITFYHTYMPPQHLLAWPKLAYSSHKGMYHNLALYDLKGASQYELNNHLTVILEKTEARGMKKEVFLVCPSTVKFHDPQFKLIKQFYPHLSMEDPPDLNSLFNPAQMKSVTCSSSHQGDKYQDTGFMESTCQKDNKEKDRTWWKFFTWQDLNRWTTSELSLNLYRYKMH</sequence>
<dbReference type="PANTHER" id="PTHR22760">
    <property type="entry name" value="GLYCOSYLTRANSFERASE"/>
    <property type="match status" value="1"/>
</dbReference>
<evidence type="ECO:0000256" key="8">
    <source>
        <dbReference type="ARBA" id="ARBA00022989"/>
    </source>
</evidence>
<comment type="subcellular location">
    <subcellularLocation>
        <location evidence="1 11">Endoplasmic reticulum membrane</location>
        <topology evidence="1 11">Multi-pass membrane protein</topology>
    </subcellularLocation>
</comment>
<evidence type="ECO:0000256" key="10">
    <source>
        <dbReference type="ARBA" id="ARBA00038466"/>
    </source>
</evidence>
<dbReference type="InterPro" id="IPR005599">
    <property type="entry name" value="GPI_mannosylTrfase"/>
</dbReference>
<keyword evidence="12" id="KW-0732">Signal</keyword>
<dbReference type="AlphaFoldDB" id="A0A3M6V1C1"/>
<dbReference type="PANTHER" id="PTHR22760:SF3">
    <property type="entry name" value="GPI MANNOSYLTRANSFERASE 4"/>
    <property type="match status" value="1"/>
</dbReference>
<keyword evidence="4 11" id="KW-0328">Glycosyltransferase</keyword>
<evidence type="ECO:0000313" key="14">
    <source>
        <dbReference type="Proteomes" id="UP000275408"/>
    </source>
</evidence>
<feature type="chain" id="PRO_5018301654" description="Mannosyltransferase" evidence="12">
    <location>
        <begin position="25"/>
        <end position="611"/>
    </location>
</feature>
<keyword evidence="3" id="KW-0337">GPI-anchor biosynthesis</keyword>
<dbReference type="EC" id="2.4.1.-" evidence="11"/>
<dbReference type="GO" id="GO:0005789">
    <property type="term" value="C:endoplasmic reticulum membrane"/>
    <property type="evidence" value="ECO:0007669"/>
    <property type="project" value="UniProtKB-SubCell"/>
</dbReference>
<dbReference type="OMA" id="YRICRLY"/>
<protein>
    <recommendedName>
        <fullName evidence="11">Mannosyltransferase</fullName>
        <ecNumber evidence="11">2.4.1.-</ecNumber>
    </recommendedName>
</protein>
<keyword evidence="5" id="KW-0808">Transferase</keyword>
<evidence type="ECO:0000256" key="12">
    <source>
        <dbReference type="SAM" id="SignalP"/>
    </source>
</evidence>
<feature type="transmembrane region" description="Helical" evidence="11">
    <location>
        <begin position="95"/>
        <end position="116"/>
    </location>
</feature>
<proteinExistence type="inferred from homology"/>
<dbReference type="Pfam" id="PF03901">
    <property type="entry name" value="Glyco_transf_22"/>
    <property type="match status" value="1"/>
</dbReference>
<name>A0A3M6V1C1_POCDA</name>
<comment type="pathway">
    <text evidence="2">Glycolipid biosynthesis; glycosylphosphatidylinositol-anchor biosynthesis.</text>
</comment>